<accession>A0A151IYI8</accession>
<dbReference type="AlphaFoldDB" id="A0A151IYI8"/>
<evidence type="ECO:0000313" key="2">
    <source>
        <dbReference type="EMBL" id="KYN13631.1"/>
    </source>
</evidence>
<evidence type="ECO:0000259" key="1">
    <source>
        <dbReference type="Pfam" id="PF26215"/>
    </source>
</evidence>
<proteinExistence type="predicted"/>
<dbReference type="EMBL" id="KQ980749">
    <property type="protein sequence ID" value="KYN13631.1"/>
    <property type="molecule type" value="Genomic_DNA"/>
</dbReference>
<name>A0A151IYI8_9HYME</name>
<keyword evidence="3" id="KW-1185">Reference proteome</keyword>
<dbReference type="Proteomes" id="UP000078492">
    <property type="component" value="Unassembled WGS sequence"/>
</dbReference>
<feature type="domain" description="Helix-turn-helix" evidence="1">
    <location>
        <begin position="92"/>
        <end position="151"/>
    </location>
</feature>
<organism evidence="2 3">
    <name type="scientific">Trachymyrmex cornetzi</name>
    <dbReference type="NCBI Taxonomy" id="471704"/>
    <lineage>
        <taxon>Eukaryota</taxon>
        <taxon>Metazoa</taxon>
        <taxon>Ecdysozoa</taxon>
        <taxon>Arthropoda</taxon>
        <taxon>Hexapoda</taxon>
        <taxon>Insecta</taxon>
        <taxon>Pterygota</taxon>
        <taxon>Neoptera</taxon>
        <taxon>Endopterygota</taxon>
        <taxon>Hymenoptera</taxon>
        <taxon>Apocrita</taxon>
        <taxon>Aculeata</taxon>
        <taxon>Formicoidea</taxon>
        <taxon>Formicidae</taxon>
        <taxon>Myrmicinae</taxon>
        <taxon>Trachymyrmex</taxon>
    </lineage>
</organism>
<dbReference type="InterPro" id="IPR058912">
    <property type="entry name" value="HTH_animal"/>
</dbReference>
<reference evidence="2 3" key="1">
    <citation type="submission" date="2015-09" db="EMBL/GenBank/DDBJ databases">
        <title>Trachymyrmex cornetzi WGS genome.</title>
        <authorList>
            <person name="Nygaard S."/>
            <person name="Hu H."/>
            <person name="Boomsma J."/>
            <person name="Zhang G."/>
        </authorList>
    </citation>
    <scope>NUCLEOTIDE SEQUENCE [LARGE SCALE GENOMIC DNA]</scope>
    <source>
        <strain evidence="2">Tcor2-1</strain>
        <tissue evidence="2">Whole body</tissue>
    </source>
</reference>
<protein>
    <recommendedName>
        <fullName evidence="1">Helix-turn-helix domain-containing protein</fullName>
    </recommendedName>
</protein>
<gene>
    <name evidence="2" type="ORF">ALC57_14176</name>
</gene>
<evidence type="ECO:0000313" key="3">
    <source>
        <dbReference type="Proteomes" id="UP000078492"/>
    </source>
</evidence>
<sequence>MRYSDSKKPVSECQKRGFSIDLNTHDEEPVPFEDQKKKKQIPFSNILTFSCDKASVMTGKYDSFKIKLQKHCRSLIMPIKFDYYKKPTDSGRYLNFYSNHPLDHKRDVIIGLLDRIILLLHPEFHNKNIETMINTLLNNDYPLDLIFITINKRIKSLSRGKNLYKNNVQDFDNSINKTASLSSLHVVAQHQVNFDHKFNWDDIVILDTEPFFNKRLTSEMIFIKKQTHSINKQNDTEKLPESYFPLLKISSFT</sequence>
<dbReference type="Pfam" id="PF26215">
    <property type="entry name" value="HTH_animal"/>
    <property type="match status" value="1"/>
</dbReference>